<reference evidence="1" key="2">
    <citation type="journal article" date="2015" name="Fish Shellfish Immunol.">
        <title>Early steps in the European eel (Anguilla anguilla)-Vibrio vulnificus interaction in the gills: Role of the RtxA13 toxin.</title>
        <authorList>
            <person name="Callol A."/>
            <person name="Pajuelo D."/>
            <person name="Ebbesson L."/>
            <person name="Teles M."/>
            <person name="MacKenzie S."/>
            <person name="Amaro C."/>
        </authorList>
    </citation>
    <scope>NUCLEOTIDE SEQUENCE</scope>
</reference>
<reference evidence="1" key="1">
    <citation type="submission" date="2014-11" db="EMBL/GenBank/DDBJ databases">
        <authorList>
            <person name="Amaro Gonzalez C."/>
        </authorList>
    </citation>
    <scope>NUCLEOTIDE SEQUENCE</scope>
</reference>
<dbReference type="EMBL" id="GBXM01015657">
    <property type="protein sequence ID" value="JAH92920.1"/>
    <property type="molecule type" value="Transcribed_RNA"/>
</dbReference>
<dbReference type="AlphaFoldDB" id="A0A0E9WTP4"/>
<organism evidence="1">
    <name type="scientific">Anguilla anguilla</name>
    <name type="common">European freshwater eel</name>
    <name type="synonym">Muraena anguilla</name>
    <dbReference type="NCBI Taxonomy" id="7936"/>
    <lineage>
        <taxon>Eukaryota</taxon>
        <taxon>Metazoa</taxon>
        <taxon>Chordata</taxon>
        <taxon>Craniata</taxon>
        <taxon>Vertebrata</taxon>
        <taxon>Euteleostomi</taxon>
        <taxon>Actinopterygii</taxon>
        <taxon>Neopterygii</taxon>
        <taxon>Teleostei</taxon>
        <taxon>Anguilliformes</taxon>
        <taxon>Anguillidae</taxon>
        <taxon>Anguilla</taxon>
    </lineage>
</organism>
<proteinExistence type="predicted"/>
<accession>A0A0E9WTP4</accession>
<name>A0A0E9WTP4_ANGAN</name>
<evidence type="ECO:0000313" key="1">
    <source>
        <dbReference type="EMBL" id="JAH92920.1"/>
    </source>
</evidence>
<sequence length="65" mass="7737">MLFYRQEPTEREEILENRMRELGYSNPRGRKTEASVNRTVPSNNTLFFPMILYLYCIAHHTSNSL</sequence>
<protein>
    <submittedName>
        <fullName evidence="1">Uncharacterized protein</fullName>
    </submittedName>
</protein>